<dbReference type="GO" id="GO:0005737">
    <property type="term" value="C:cytoplasm"/>
    <property type="evidence" value="ECO:0007669"/>
    <property type="project" value="TreeGrafter"/>
</dbReference>
<sequence length="1160" mass="126708">MEEAPQRVPVVPTGRMSNTSGRPLSTTDDTSTTTTTTTTTTTSTTSTITALTSTAAAVAPPPPAAAAASPRSTPPQPYPRPPSSTGSYPSPIPSPVPDRRPVRGHEGGFVYPASFLRPRGLSHPMPPAQPERAIDREERQALRAIRNFLKVRTSYDVLPLSFRLIMFDTSLSVKESLNILIQNGKSSSHPLPAPPRAMRTVSIVSAPLWDSTSSTFAGLLTTSDYINVIQYYYQNPEALNQIDQFRLDSLREVEKALHVAPPETISIDPERPLYEACRRMLESRARRIPLVTFDSQTDRALVLSVLTQYRILKFVAVNVNDTQKLRKPLGEILLGSYHNIAVASMDTPVIDVIHILVSRSISSVPIINTEGVVYNVFEAVDVITLIKGGVYDDLSLTVGEALKKRSPVCFIMKVTGTLGSLLQDFPGIYTCSLNDGLDTIFDTIRKSRVHRLVVVDDNFRLKGVLTLSDILQYILLEATHIYNLHGKAFLRASVGSGTSLPPAAMDTLETPSDSLKRSMNKRLSLSAPFSSVNAGLAASLGDVAAHQRPAQDLISAEKSSRLTGLKTLFRSRKSQHLRLESGSSGLSGKPTIVVEEGYNEDHTATGHLENQQSVGLQVTQASDLLNGDADRKVSDKTVYSLSSDLTSVTVCHDPSKRTSMPIALVDQDCLYHNPYSDIQEASHSTAQSSVNLEDLKGATSYSSRQHSSERSGASGMSTCPIRTTEKPENPFTHTRSYRSRGSSRQSSDFAASLDDSYALAQGDRHAAIIAFNELASRLRLEPLEVDETLGTHGGAEWVSDDIAAERSPDSRQSHTATGDDHPRRRDKFYGRIRTMRSTLQLGSSDAPRKRTLRRMRTFASLSRRSADMTSLKGKPLEDLARLGGYNLLSLPADFAPTKLRLPVCFVAIITYLGCFAPTVRNVFVDAGDPKLAARTYDYYANQVHSAEKQQDKIQMTVASGTMPANVVDPLNRDGDSGDAIRVLSVAWAFKALLSGLPGGILGSGRLYRVLVKICQGHLTSYVKVKAMSLAILALSDSMQLNLICGVFGLSALLLHETQRLIELERQGFRGSVCRASIGSGLLNLDRLSGVLAPLLTEREGEETHEDTFRAIQREIEGQRVAAMLIGSWRGVSRQLRIWEHRGAIAHHHGFSRTFSGSAEV</sequence>
<feature type="domain" description="CBS" evidence="6">
    <location>
        <begin position="424"/>
        <end position="484"/>
    </location>
</feature>
<dbReference type="AlphaFoldDB" id="A0A401KI64"/>
<dbReference type="CDD" id="cd04618">
    <property type="entry name" value="CBS_euAMPK_gamma-like_repeat1"/>
    <property type="match status" value="1"/>
</dbReference>
<protein>
    <submittedName>
        <fullName evidence="7">5'-AMP-activated protein kinase subunit gamma</fullName>
    </submittedName>
</protein>
<evidence type="ECO:0000256" key="3">
    <source>
        <dbReference type="ARBA" id="ARBA00023122"/>
    </source>
</evidence>
<dbReference type="GO" id="GO:0016208">
    <property type="term" value="F:AMP binding"/>
    <property type="evidence" value="ECO:0007669"/>
    <property type="project" value="TreeGrafter"/>
</dbReference>
<keyword evidence="7" id="KW-0418">Kinase</keyword>
<feature type="compositionally biased region" description="Pro residues" evidence="5">
    <location>
        <begin position="72"/>
        <end position="82"/>
    </location>
</feature>
<dbReference type="GO" id="GO:0031588">
    <property type="term" value="C:nucleotide-activated protein kinase complex"/>
    <property type="evidence" value="ECO:0007669"/>
    <property type="project" value="TreeGrafter"/>
</dbReference>
<dbReference type="STRING" id="105351.A0A401KI64"/>
<dbReference type="InterPro" id="IPR000644">
    <property type="entry name" value="CBS_dom"/>
</dbReference>
<dbReference type="GO" id="GO:0005634">
    <property type="term" value="C:nucleus"/>
    <property type="evidence" value="ECO:0007669"/>
    <property type="project" value="TreeGrafter"/>
</dbReference>
<dbReference type="Gene3D" id="3.10.580.10">
    <property type="entry name" value="CBS-domain"/>
    <property type="match status" value="2"/>
</dbReference>
<dbReference type="SUPFAM" id="SSF54631">
    <property type="entry name" value="CBS-domain pair"/>
    <property type="match status" value="2"/>
</dbReference>
<dbReference type="PANTHER" id="PTHR13780">
    <property type="entry name" value="AMP-ACTIVATED PROTEIN KINASE, GAMMA REGULATORY SUBUNIT"/>
    <property type="match status" value="1"/>
</dbReference>
<evidence type="ECO:0000313" key="7">
    <source>
        <dbReference type="EMBL" id="GCB19080.1"/>
    </source>
</evidence>
<evidence type="ECO:0000256" key="4">
    <source>
        <dbReference type="PROSITE-ProRule" id="PRU00703"/>
    </source>
</evidence>
<proteinExistence type="inferred from homology"/>
<dbReference type="InterPro" id="IPR046342">
    <property type="entry name" value="CBS_dom_sf"/>
</dbReference>
<reference evidence="7 8" key="1">
    <citation type="submission" date="2016-09" db="EMBL/GenBank/DDBJ databases">
        <title>Aspergillus awamori IFM 58123T.</title>
        <authorList>
            <person name="Kusuya Y."/>
            <person name="Shimizu M."/>
            <person name="Takahashi H."/>
            <person name="Yaguchi T."/>
        </authorList>
    </citation>
    <scope>NUCLEOTIDE SEQUENCE [LARGE SCALE GENOMIC DNA]</scope>
    <source>
        <strain evidence="7 8">IFM 58123</strain>
    </source>
</reference>
<comment type="similarity">
    <text evidence="1">Belongs to the 5'-AMP-activated protein kinase gamma subunit family.</text>
</comment>
<name>A0A401KI64_ASPAW</name>
<comment type="caution">
    <text evidence="7">The sequence shown here is derived from an EMBL/GenBank/DDBJ whole genome shotgun (WGS) entry which is preliminary data.</text>
</comment>
<dbReference type="GO" id="GO:0019887">
    <property type="term" value="F:protein kinase regulator activity"/>
    <property type="evidence" value="ECO:0007669"/>
    <property type="project" value="TreeGrafter"/>
</dbReference>
<feature type="compositionally biased region" description="Low complexity" evidence="5">
    <location>
        <begin position="700"/>
        <end position="714"/>
    </location>
</feature>
<keyword evidence="7" id="KW-0808">Transferase</keyword>
<evidence type="ECO:0000256" key="2">
    <source>
        <dbReference type="ARBA" id="ARBA00022737"/>
    </source>
</evidence>
<keyword evidence="2" id="KW-0677">Repeat</keyword>
<dbReference type="Pfam" id="PF00571">
    <property type="entry name" value="CBS"/>
    <property type="match status" value="3"/>
</dbReference>
<dbReference type="SMART" id="SM00116">
    <property type="entry name" value="CBS"/>
    <property type="match status" value="4"/>
</dbReference>
<feature type="compositionally biased region" description="Polar residues" evidence="5">
    <location>
        <begin position="15"/>
        <end position="24"/>
    </location>
</feature>
<feature type="region of interest" description="Disordered" evidence="5">
    <location>
        <begin position="698"/>
        <end position="747"/>
    </location>
</feature>
<dbReference type="Proteomes" id="UP000286921">
    <property type="component" value="Unassembled WGS sequence"/>
</dbReference>
<feature type="compositionally biased region" description="Low complexity" evidence="5">
    <location>
        <begin position="25"/>
        <end position="58"/>
    </location>
</feature>
<keyword evidence="3 4" id="KW-0129">CBS domain</keyword>
<dbReference type="PROSITE" id="PS51371">
    <property type="entry name" value="CBS"/>
    <property type="match status" value="2"/>
</dbReference>
<feature type="compositionally biased region" description="Basic and acidic residues" evidence="5">
    <location>
        <begin position="803"/>
        <end position="825"/>
    </location>
</feature>
<feature type="domain" description="CBS" evidence="6">
    <location>
        <begin position="260"/>
        <end position="322"/>
    </location>
</feature>
<dbReference type="GO" id="GO:0019901">
    <property type="term" value="F:protein kinase binding"/>
    <property type="evidence" value="ECO:0007669"/>
    <property type="project" value="TreeGrafter"/>
</dbReference>
<feature type="region of interest" description="Disordered" evidence="5">
    <location>
        <begin position="794"/>
        <end position="825"/>
    </location>
</feature>
<organism evidence="7 8">
    <name type="scientific">Aspergillus awamori</name>
    <name type="common">Black koji mold</name>
    <dbReference type="NCBI Taxonomy" id="105351"/>
    <lineage>
        <taxon>Eukaryota</taxon>
        <taxon>Fungi</taxon>
        <taxon>Dikarya</taxon>
        <taxon>Ascomycota</taxon>
        <taxon>Pezizomycotina</taxon>
        <taxon>Eurotiomycetes</taxon>
        <taxon>Eurotiomycetidae</taxon>
        <taxon>Eurotiales</taxon>
        <taxon>Aspergillaceae</taxon>
        <taxon>Aspergillus</taxon>
    </lineage>
</organism>
<gene>
    <name evidence="7" type="ORF">AAWM_01965</name>
</gene>
<accession>A0A401KI64</accession>
<dbReference type="CDD" id="cd04641">
    <property type="entry name" value="CBS_euAMPK_gamma-like_repeat2"/>
    <property type="match status" value="1"/>
</dbReference>
<evidence type="ECO:0000259" key="6">
    <source>
        <dbReference type="PROSITE" id="PS51371"/>
    </source>
</evidence>
<keyword evidence="8" id="KW-1185">Reference proteome</keyword>
<feature type="region of interest" description="Disordered" evidence="5">
    <location>
        <begin position="1"/>
        <end position="129"/>
    </location>
</feature>
<dbReference type="GO" id="GO:0016301">
    <property type="term" value="F:kinase activity"/>
    <property type="evidence" value="ECO:0007669"/>
    <property type="project" value="UniProtKB-KW"/>
</dbReference>
<dbReference type="InterPro" id="IPR050511">
    <property type="entry name" value="AMPK_gamma/SDS23_families"/>
</dbReference>
<dbReference type="EMBL" id="BDHI01000002">
    <property type="protein sequence ID" value="GCB19080.1"/>
    <property type="molecule type" value="Genomic_DNA"/>
</dbReference>
<evidence type="ECO:0000256" key="1">
    <source>
        <dbReference type="ARBA" id="ARBA00006750"/>
    </source>
</evidence>
<evidence type="ECO:0000256" key="5">
    <source>
        <dbReference type="SAM" id="MobiDB-lite"/>
    </source>
</evidence>
<evidence type="ECO:0000313" key="8">
    <source>
        <dbReference type="Proteomes" id="UP000286921"/>
    </source>
</evidence>
<feature type="compositionally biased region" description="Basic and acidic residues" evidence="5">
    <location>
        <begin position="97"/>
        <end position="106"/>
    </location>
</feature>
<dbReference type="PANTHER" id="PTHR13780:SF35">
    <property type="entry name" value="LD22662P"/>
    <property type="match status" value="1"/>
</dbReference>